<sequence length="96" mass="10751">MHSDLDHNPRGRQAVVVSTIFTVLAFIIVSLRLYTRFFLVRSPGVEDYGVTLAMMCSIGLTICIGYQAQWGMGQHIQDLHPDTIQKSLKVPSLAFQ</sequence>
<dbReference type="AlphaFoldDB" id="A0A9W8YY00"/>
<feature type="transmembrane region" description="Helical" evidence="6">
    <location>
        <begin position="14"/>
        <end position="35"/>
    </location>
</feature>
<dbReference type="GO" id="GO:0016020">
    <property type="term" value="C:membrane"/>
    <property type="evidence" value="ECO:0007669"/>
    <property type="project" value="UniProtKB-SubCell"/>
</dbReference>
<gene>
    <name evidence="8" type="ORF">N0V91_011230</name>
</gene>
<dbReference type="PANTHER" id="PTHR33048">
    <property type="entry name" value="PTH11-LIKE INTEGRAL MEMBRANE PROTEIN (AFU_ORTHOLOGUE AFUA_5G11245)"/>
    <property type="match status" value="1"/>
</dbReference>
<dbReference type="Proteomes" id="UP001140510">
    <property type="component" value="Unassembled WGS sequence"/>
</dbReference>
<feature type="transmembrane region" description="Helical" evidence="6">
    <location>
        <begin position="47"/>
        <end position="68"/>
    </location>
</feature>
<comment type="subcellular location">
    <subcellularLocation>
        <location evidence="1">Membrane</location>
        <topology evidence="1">Multi-pass membrane protein</topology>
    </subcellularLocation>
</comment>
<evidence type="ECO:0000256" key="4">
    <source>
        <dbReference type="ARBA" id="ARBA00023136"/>
    </source>
</evidence>
<feature type="domain" description="Rhodopsin" evidence="7">
    <location>
        <begin position="31"/>
        <end position="88"/>
    </location>
</feature>
<reference evidence="8" key="1">
    <citation type="submission" date="2022-10" db="EMBL/GenBank/DDBJ databases">
        <title>Tapping the CABI collections for fungal endophytes: first genome assemblies for Collariella, Neodidymelliopsis, Ascochyta clinopodiicola, Didymella pomorum, Didymosphaeria variabile, Neocosmospora piperis and Neocucurbitaria cava.</title>
        <authorList>
            <person name="Hill R."/>
        </authorList>
    </citation>
    <scope>NUCLEOTIDE SEQUENCE</scope>
    <source>
        <strain evidence="8">IMI 355091</strain>
    </source>
</reference>
<name>A0A9W8YY00_9PLEO</name>
<evidence type="ECO:0000256" key="2">
    <source>
        <dbReference type="ARBA" id="ARBA00022692"/>
    </source>
</evidence>
<evidence type="ECO:0000256" key="1">
    <source>
        <dbReference type="ARBA" id="ARBA00004141"/>
    </source>
</evidence>
<dbReference type="PANTHER" id="PTHR33048:SF47">
    <property type="entry name" value="INTEGRAL MEMBRANE PROTEIN-RELATED"/>
    <property type="match status" value="1"/>
</dbReference>
<protein>
    <recommendedName>
        <fullName evidence="7">Rhodopsin domain-containing protein</fullName>
    </recommendedName>
</protein>
<keyword evidence="2 6" id="KW-0812">Transmembrane</keyword>
<comment type="caution">
    <text evidence="8">The sequence shown here is derived from an EMBL/GenBank/DDBJ whole genome shotgun (WGS) entry which is preliminary data.</text>
</comment>
<dbReference type="EMBL" id="JAPEVA010000198">
    <property type="protein sequence ID" value="KAJ4392854.1"/>
    <property type="molecule type" value="Genomic_DNA"/>
</dbReference>
<dbReference type="Pfam" id="PF20684">
    <property type="entry name" value="Fung_rhodopsin"/>
    <property type="match status" value="1"/>
</dbReference>
<evidence type="ECO:0000313" key="9">
    <source>
        <dbReference type="Proteomes" id="UP001140510"/>
    </source>
</evidence>
<evidence type="ECO:0000256" key="6">
    <source>
        <dbReference type="SAM" id="Phobius"/>
    </source>
</evidence>
<dbReference type="InterPro" id="IPR052337">
    <property type="entry name" value="SAT4-like"/>
</dbReference>
<dbReference type="OrthoDB" id="9976870at2759"/>
<evidence type="ECO:0000313" key="8">
    <source>
        <dbReference type="EMBL" id="KAJ4392854.1"/>
    </source>
</evidence>
<evidence type="ECO:0000256" key="5">
    <source>
        <dbReference type="ARBA" id="ARBA00038359"/>
    </source>
</evidence>
<keyword evidence="9" id="KW-1185">Reference proteome</keyword>
<proteinExistence type="inferred from homology"/>
<dbReference type="InterPro" id="IPR049326">
    <property type="entry name" value="Rhodopsin_dom_fungi"/>
</dbReference>
<organism evidence="8 9">
    <name type="scientific">Didymella pomorum</name>
    <dbReference type="NCBI Taxonomy" id="749634"/>
    <lineage>
        <taxon>Eukaryota</taxon>
        <taxon>Fungi</taxon>
        <taxon>Dikarya</taxon>
        <taxon>Ascomycota</taxon>
        <taxon>Pezizomycotina</taxon>
        <taxon>Dothideomycetes</taxon>
        <taxon>Pleosporomycetidae</taxon>
        <taxon>Pleosporales</taxon>
        <taxon>Pleosporineae</taxon>
        <taxon>Didymellaceae</taxon>
        <taxon>Didymella</taxon>
    </lineage>
</organism>
<keyword evidence="3 6" id="KW-1133">Transmembrane helix</keyword>
<comment type="similarity">
    <text evidence="5">Belongs to the SAT4 family.</text>
</comment>
<evidence type="ECO:0000259" key="7">
    <source>
        <dbReference type="Pfam" id="PF20684"/>
    </source>
</evidence>
<evidence type="ECO:0000256" key="3">
    <source>
        <dbReference type="ARBA" id="ARBA00022989"/>
    </source>
</evidence>
<keyword evidence="4 6" id="KW-0472">Membrane</keyword>
<accession>A0A9W8YY00</accession>